<dbReference type="EMBL" id="JASCZI010032224">
    <property type="protein sequence ID" value="MED6128026.1"/>
    <property type="molecule type" value="Genomic_DNA"/>
</dbReference>
<dbReference type="Proteomes" id="UP001341840">
    <property type="component" value="Unassembled WGS sequence"/>
</dbReference>
<dbReference type="Gene3D" id="3.30.70.330">
    <property type="match status" value="1"/>
</dbReference>
<feature type="region of interest" description="Disordered" evidence="2">
    <location>
        <begin position="339"/>
        <end position="365"/>
    </location>
</feature>
<accession>A0ABU6RW48</accession>
<organism evidence="4 5">
    <name type="scientific">Stylosanthes scabra</name>
    <dbReference type="NCBI Taxonomy" id="79078"/>
    <lineage>
        <taxon>Eukaryota</taxon>
        <taxon>Viridiplantae</taxon>
        <taxon>Streptophyta</taxon>
        <taxon>Embryophyta</taxon>
        <taxon>Tracheophyta</taxon>
        <taxon>Spermatophyta</taxon>
        <taxon>Magnoliopsida</taxon>
        <taxon>eudicotyledons</taxon>
        <taxon>Gunneridae</taxon>
        <taxon>Pentapetalae</taxon>
        <taxon>rosids</taxon>
        <taxon>fabids</taxon>
        <taxon>Fabales</taxon>
        <taxon>Fabaceae</taxon>
        <taxon>Papilionoideae</taxon>
        <taxon>50 kb inversion clade</taxon>
        <taxon>dalbergioids sensu lato</taxon>
        <taxon>Dalbergieae</taxon>
        <taxon>Pterocarpus clade</taxon>
        <taxon>Stylosanthes</taxon>
    </lineage>
</organism>
<protein>
    <recommendedName>
        <fullName evidence="3">RRM domain-containing protein</fullName>
    </recommendedName>
</protein>
<dbReference type="SUPFAM" id="SSF54928">
    <property type="entry name" value="RNA-binding domain, RBD"/>
    <property type="match status" value="1"/>
</dbReference>
<dbReference type="PROSITE" id="PS50102">
    <property type="entry name" value="RRM"/>
    <property type="match status" value="1"/>
</dbReference>
<dbReference type="InterPro" id="IPR012677">
    <property type="entry name" value="Nucleotide-bd_a/b_plait_sf"/>
</dbReference>
<sequence>MNGQWETVTRTRRKPSSHWRQRQQPTRNQSWIQAREIRGTRKEVKELEDRTFSVFVDNLPVDTTKEWLWKVFSSTGKVEDVYLSGKTRRSNPLRFVFVRYKSLGKRGGRTGGNREVEASGSREGKEKKETGEWGIQALGESKIMLEGDRDIRERLQRSMVGETLNPYDFVTLKKIFKTEWSAIEYVKMMGAMKILIIFDSCQSLEAAIDSEWWDQHFIEVRKWSSKEVCRTRKVWLEITDRNVWGRVLQLEEEEGEHYSAFKVLVEANAGPAIRAFATVVVDDEEFTIFVKEEGGMRSREVCMSEEAIVQTGDNREVCRDLSLDSSAGQIRPPQAAVEAEAETDESKVGETQQTPILDEQRNEEANDSVEVVGLAKNNNGPSVDGVEMESLGRPTRTVTHNDDRRTDEIIQEWEEDCYQKTITYVWTILENH</sequence>
<dbReference type="InterPro" id="IPR000504">
    <property type="entry name" value="RRM_dom"/>
</dbReference>
<evidence type="ECO:0000256" key="1">
    <source>
        <dbReference type="PROSITE-ProRule" id="PRU00176"/>
    </source>
</evidence>
<dbReference type="CDD" id="cd00590">
    <property type="entry name" value="RRM_SF"/>
    <property type="match status" value="1"/>
</dbReference>
<keyword evidence="5" id="KW-1185">Reference proteome</keyword>
<gene>
    <name evidence="4" type="ORF">PIB30_093660</name>
</gene>
<evidence type="ECO:0000313" key="5">
    <source>
        <dbReference type="Proteomes" id="UP001341840"/>
    </source>
</evidence>
<feature type="compositionally biased region" description="Basic residues" evidence="2">
    <location>
        <begin position="10"/>
        <end position="21"/>
    </location>
</feature>
<dbReference type="SMART" id="SM00360">
    <property type="entry name" value="RRM"/>
    <property type="match status" value="1"/>
</dbReference>
<feature type="region of interest" description="Disordered" evidence="2">
    <location>
        <begin position="1"/>
        <end position="28"/>
    </location>
</feature>
<comment type="caution">
    <text evidence="4">The sequence shown here is derived from an EMBL/GenBank/DDBJ whole genome shotgun (WGS) entry which is preliminary data.</text>
</comment>
<reference evidence="4 5" key="1">
    <citation type="journal article" date="2023" name="Plants (Basel)">
        <title>Bridging the Gap: Combining Genomics and Transcriptomics Approaches to Understand Stylosanthes scabra, an Orphan Legume from the Brazilian Caatinga.</title>
        <authorList>
            <person name="Ferreira-Neto J.R.C."/>
            <person name="da Silva M.D."/>
            <person name="Binneck E."/>
            <person name="de Melo N.F."/>
            <person name="da Silva R.H."/>
            <person name="de Melo A.L.T.M."/>
            <person name="Pandolfi V."/>
            <person name="Bustamante F.O."/>
            <person name="Brasileiro-Vidal A.C."/>
            <person name="Benko-Iseppon A.M."/>
        </authorList>
    </citation>
    <scope>NUCLEOTIDE SEQUENCE [LARGE SCALE GENOMIC DNA]</scope>
    <source>
        <tissue evidence="4">Leaves</tissue>
    </source>
</reference>
<evidence type="ECO:0000259" key="3">
    <source>
        <dbReference type="PROSITE" id="PS50102"/>
    </source>
</evidence>
<evidence type="ECO:0000313" key="4">
    <source>
        <dbReference type="EMBL" id="MED6128026.1"/>
    </source>
</evidence>
<feature type="region of interest" description="Disordered" evidence="2">
    <location>
        <begin position="106"/>
        <end position="129"/>
    </location>
</feature>
<name>A0ABU6RW48_9FABA</name>
<keyword evidence="1" id="KW-0694">RNA-binding</keyword>
<dbReference type="InterPro" id="IPR035979">
    <property type="entry name" value="RBD_domain_sf"/>
</dbReference>
<feature type="domain" description="RRM" evidence="3">
    <location>
        <begin position="52"/>
        <end position="102"/>
    </location>
</feature>
<evidence type="ECO:0000256" key="2">
    <source>
        <dbReference type="SAM" id="MobiDB-lite"/>
    </source>
</evidence>
<proteinExistence type="predicted"/>
<dbReference type="Pfam" id="PF00076">
    <property type="entry name" value="RRM_1"/>
    <property type="match status" value="1"/>
</dbReference>
<feature type="compositionally biased region" description="Basic and acidic residues" evidence="2">
    <location>
        <begin position="112"/>
        <end position="129"/>
    </location>
</feature>